<dbReference type="InterPro" id="IPR011013">
    <property type="entry name" value="Gal_mutarotase_sf_dom"/>
</dbReference>
<dbReference type="STRING" id="1338011.BD94_1196"/>
<keyword evidence="7 8" id="KW-0119">Carbohydrate metabolism</keyword>
<dbReference type="InterPro" id="IPR047215">
    <property type="entry name" value="Galactose_mutarotase-like"/>
</dbReference>
<feature type="binding site" evidence="11">
    <location>
        <begin position="86"/>
        <end position="87"/>
    </location>
    <ligand>
        <name>beta-D-galactose</name>
        <dbReference type="ChEBI" id="CHEBI:27667"/>
    </ligand>
</feature>
<protein>
    <recommendedName>
        <fullName evidence="8">Aldose 1-epimerase</fullName>
        <ecNumber evidence="8">5.1.3.3</ecNumber>
    </recommendedName>
</protein>
<feature type="active site" description="Proton acceptor" evidence="9">
    <location>
        <position position="321"/>
    </location>
</feature>
<dbReference type="PIRSF" id="PIRSF005096">
    <property type="entry name" value="GALM"/>
    <property type="match status" value="1"/>
</dbReference>
<dbReference type="InterPro" id="IPR008183">
    <property type="entry name" value="Aldose_1/G6P_1-epimerase"/>
</dbReference>
<keyword evidence="6 8" id="KW-0413">Isomerase</keyword>
<dbReference type="GO" id="GO:0004034">
    <property type="term" value="F:aldose 1-epimerase activity"/>
    <property type="evidence" value="ECO:0007669"/>
    <property type="project" value="UniProtKB-EC"/>
</dbReference>
<dbReference type="KEGG" id="eao:BD94_1196"/>
<dbReference type="EC" id="5.1.3.3" evidence="8"/>
<evidence type="ECO:0000256" key="3">
    <source>
        <dbReference type="ARBA" id="ARBA00006206"/>
    </source>
</evidence>
<accession>A0A077EBP5</accession>
<dbReference type="AlphaFoldDB" id="A0A077EBP5"/>
<dbReference type="Pfam" id="PF01263">
    <property type="entry name" value="Aldose_epim"/>
    <property type="match status" value="1"/>
</dbReference>
<dbReference type="InterPro" id="IPR015443">
    <property type="entry name" value="Aldose_1-epimerase"/>
</dbReference>
<comment type="catalytic activity">
    <reaction evidence="8">
        <text>alpha-D-glucose = beta-D-glucose</text>
        <dbReference type="Rhea" id="RHEA:10264"/>
        <dbReference type="ChEBI" id="CHEBI:15903"/>
        <dbReference type="ChEBI" id="CHEBI:17925"/>
        <dbReference type="EC" id="5.1.3.3"/>
    </reaction>
</comment>
<dbReference type="CDD" id="cd09019">
    <property type="entry name" value="galactose_mutarotase_like"/>
    <property type="match status" value="1"/>
</dbReference>
<dbReference type="PANTHER" id="PTHR10091">
    <property type="entry name" value="ALDOSE-1-EPIMERASE"/>
    <property type="match status" value="1"/>
</dbReference>
<proteinExistence type="inferred from homology"/>
<sequence>MVFMNYRPERQKFQKQKDGKKIDLFQLKNRNKTEVFLTNYGARIVSFLFNDQNGNLIDINLGHASIDEYLEPKGNFYGCVIGRVCNRIGGAEFTLNGKNYQLNPNIPNNLLHGGENGFHTKVFDVENTGDNFVEMSYHSTDGEEGFPGNVKVKVTYTLTDEDALEILFEAESNQETPFNITNHAFFNLNGEGNGDMLKHKLQIFAEKYLPVTENVVPNGTLEFVENTPFDFREVKTIGQDINAEDQQVILGSGFDHTYVLKEAFDSELLHAAKATGDLTGIVLDVYTDQPGVHFYTGNFMDETHTLKSGKTDGWREAFCLETQHFPDAVHHDHFPSVILKPGDKFASKTVFKLSNK</sequence>
<evidence type="ECO:0000256" key="2">
    <source>
        <dbReference type="ARBA" id="ARBA00005028"/>
    </source>
</evidence>
<dbReference type="Gene3D" id="2.70.98.10">
    <property type="match status" value="1"/>
</dbReference>
<reference evidence="12" key="1">
    <citation type="journal article" date="2013" name="Lancet">
        <title>First case of E anophelis outbreak in an intensive-care unit.</title>
        <authorList>
            <person name="Teo J."/>
            <person name="Tan S.Y."/>
            <person name="Tay M."/>
            <person name="Ding Y."/>
            <person name="Kjelleberg S."/>
            <person name="Givskov M."/>
            <person name="Lin R.T."/>
            <person name="Yang L."/>
        </authorList>
    </citation>
    <scope>NUCLEOTIDE SEQUENCE [LARGE SCALE GENOMIC DNA]</scope>
    <source>
        <strain evidence="12">NUHP1</strain>
    </source>
</reference>
<name>A0A077EBP5_9FLAO</name>
<evidence type="ECO:0000256" key="8">
    <source>
        <dbReference type="PIRNR" id="PIRNR005096"/>
    </source>
</evidence>
<comment type="subunit">
    <text evidence="4">Monomer.</text>
</comment>
<dbReference type="GO" id="GO:0006006">
    <property type="term" value="P:glucose metabolic process"/>
    <property type="evidence" value="ECO:0007669"/>
    <property type="project" value="TreeGrafter"/>
</dbReference>
<evidence type="ECO:0000256" key="7">
    <source>
        <dbReference type="ARBA" id="ARBA00023277"/>
    </source>
</evidence>
<evidence type="ECO:0000313" key="13">
    <source>
        <dbReference type="Proteomes" id="UP000028933"/>
    </source>
</evidence>
<comment type="pathway">
    <text evidence="2 8">Carbohydrate metabolism; hexose metabolism.</text>
</comment>
<evidence type="ECO:0000256" key="10">
    <source>
        <dbReference type="PIRSR" id="PIRSR005096-2"/>
    </source>
</evidence>
<dbReference type="InterPro" id="IPR014718">
    <property type="entry name" value="GH-type_carb-bd"/>
</dbReference>
<reference evidence="12" key="2">
    <citation type="journal article" date="2015" name="Genome Biol. Evol.">
        <title>Complete Genome Sequence and Transcriptomic Analysis of the Novel Pathogen Elizabethkingia anophelis in Response to Oxidative Stress.</title>
        <authorList>
            <person name="Li Y."/>
            <person name="Liu Y."/>
            <person name="Chew S.C."/>
            <person name="Tay M."/>
            <person name="Salido M.M."/>
            <person name="Teo J."/>
            <person name="Lauro F.M."/>
            <person name="Givskov M."/>
            <person name="Yang L."/>
        </authorList>
    </citation>
    <scope>NUCLEOTIDE SEQUENCE</scope>
    <source>
        <strain evidence="12">NUHP1</strain>
    </source>
</reference>
<gene>
    <name evidence="12" type="ORF">BD94_1196</name>
</gene>
<comment type="cofactor">
    <cofactor evidence="1">
        <name>Ca(2+)</name>
        <dbReference type="ChEBI" id="CHEBI:29108"/>
    </cofactor>
</comment>
<dbReference type="eggNOG" id="COG2017">
    <property type="taxonomic scope" value="Bacteria"/>
</dbReference>
<organism evidence="12 13">
    <name type="scientific">Elizabethkingia anophelis NUHP1</name>
    <dbReference type="NCBI Taxonomy" id="1338011"/>
    <lineage>
        <taxon>Bacteria</taxon>
        <taxon>Pseudomonadati</taxon>
        <taxon>Bacteroidota</taxon>
        <taxon>Flavobacteriia</taxon>
        <taxon>Flavobacteriales</taxon>
        <taxon>Weeksellaceae</taxon>
        <taxon>Elizabethkingia</taxon>
    </lineage>
</organism>
<comment type="similarity">
    <text evidence="3 8">Belongs to the aldose epimerase family.</text>
</comment>
<evidence type="ECO:0000256" key="9">
    <source>
        <dbReference type="PIRSR" id="PIRSR005096-1"/>
    </source>
</evidence>
<evidence type="ECO:0000256" key="1">
    <source>
        <dbReference type="ARBA" id="ARBA00001913"/>
    </source>
</evidence>
<evidence type="ECO:0000313" key="12">
    <source>
        <dbReference type="EMBL" id="AIL44971.1"/>
    </source>
</evidence>
<dbReference type="Proteomes" id="UP000028933">
    <property type="component" value="Chromosome"/>
</dbReference>
<dbReference type="GO" id="GO:0033499">
    <property type="term" value="P:galactose catabolic process via UDP-galactose, Leloir pathway"/>
    <property type="evidence" value="ECO:0007669"/>
    <property type="project" value="TreeGrafter"/>
</dbReference>
<dbReference type="NCBIfam" id="NF008277">
    <property type="entry name" value="PRK11055.1"/>
    <property type="match status" value="1"/>
</dbReference>
<dbReference type="UniPathway" id="UPA00242"/>
<evidence type="ECO:0000256" key="6">
    <source>
        <dbReference type="ARBA" id="ARBA00023235"/>
    </source>
</evidence>
<dbReference type="SUPFAM" id="SSF74650">
    <property type="entry name" value="Galactose mutarotase-like"/>
    <property type="match status" value="1"/>
</dbReference>
<dbReference type="HOGENOM" id="CLU_031753_2_0_10"/>
<keyword evidence="5" id="KW-0106">Calcium</keyword>
<dbReference type="EMBL" id="CP007547">
    <property type="protein sequence ID" value="AIL44971.1"/>
    <property type="molecule type" value="Genomic_DNA"/>
</dbReference>
<dbReference type="GO" id="GO:0030246">
    <property type="term" value="F:carbohydrate binding"/>
    <property type="evidence" value="ECO:0007669"/>
    <property type="project" value="InterPro"/>
</dbReference>
<evidence type="ECO:0000256" key="11">
    <source>
        <dbReference type="PIRSR" id="PIRSR005096-3"/>
    </source>
</evidence>
<evidence type="ECO:0000256" key="4">
    <source>
        <dbReference type="ARBA" id="ARBA00011245"/>
    </source>
</evidence>
<feature type="active site" description="Proton donor" evidence="9">
    <location>
        <position position="183"/>
    </location>
</feature>
<feature type="binding site" evidence="10">
    <location>
        <position position="255"/>
    </location>
    <ligand>
        <name>beta-D-galactose</name>
        <dbReference type="ChEBI" id="CHEBI:27667"/>
    </ligand>
</feature>
<evidence type="ECO:0000256" key="5">
    <source>
        <dbReference type="ARBA" id="ARBA00022837"/>
    </source>
</evidence>
<dbReference type="PANTHER" id="PTHR10091:SF0">
    <property type="entry name" value="GALACTOSE MUTAROTASE"/>
    <property type="match status" value="1"/>
</dbReference>